<evidence type="ECO:0000313" key="2">
    <source>
        <dbReference type="EMBL" id="GAC93361.1"/>
    </source>
</evidence>
<feature type="compositionally biased region" description="Low complexity" evidence="1">
    <location>
        <begin position="49"/>
        <end position="64"/>
    </location>
</feature>
<dbReference type="RefSeq" id="XP_012186948.1">
    <property type="nucleotide sequence ID" value="XM_012331558.1"/>
</dbReference>
<feature type="compositionally biased region" description="Low complexity" evidence="1">
    <location>
        <begin position="12"/>
        <end position="28"/>
    </location>
</feature>
<gene>
    <name evidence="2" type="ORF">PHSY_000926</name>
</gene>
<dbReference type="eggNOG" id="ENOG502SC9I">
    <property type="taxonomic scope" value="Eukaryota"/>
</dbReference>
<dbReference type="GO" id="GO:0006261">
    <property type="term" value="P:DNA-templated DNA replication"/>
    <property type="evidence" value="ECO:0007669"/>
    <property type="project" value="TreeGrafter"/>
</dbReference>
<dbReference type="EMBL" id="DF238775">
    <property type="protein sequence ID" value="GAC93361.1"/>
    <property type="molecule type" value="Genomic_DNA"/>
</dbReference>
<dbReference type="OrthoDB" id="337486at2759"/>
<keyword evidence="3" id="KW-1185">Reference proteome</keyword>
<organism evidence="2 3">
    <name type="scientific">Pseudozyma hubeiensis (strain SY62)</name>
    <name type="common">Yeast</name>
    <dbReference type="NCBI Taxonomy" id="1305764"/>
    <lineage>
        <taxon>Eukaryota</taxon>
        <taxon>Fungi</taxon>
        <taxon>Dikarya</taxon>
        <taxon>Basidiomycota</taxon>
        <taxon>Ustilaginomycotina</taxon>
        <taxon>Ustilaginomycetes</taxon>
        <taxon>Ustilaginales</taxon>
        <taxon>Ustilaginaceae</taxon>
        <taxon>Pseudozyma</taxon>
    </lineage>
</organism>
<feature type="compositionally biased region" description="Polar residues" evidence="1">
    <location>
        <begin position="33"/>
        <end position="46"/>
    </location>
</feature>
<accession>R9NXP7</accession>
<reference evidence="3" key="1">
    <citation type="journal article" date="2013" name="Genome Announc.">
        <title>Draft genome sequence of the basidiomycetous yeast-like fungus Pseudozyma hubeiensis SY62, which produces an abundant amount of the biosurfactant mannosylerythritol lipids.</title>
        <authorList>
            <person name="Konishi M."/>
            <person name="Hatada Y."/>
            <person name="Horiuchi J."/>
        </authorList>
    </citation>
    <scope>NUCLEOTIDE SEQUENCE [LARGE SCALE GENOMIC DNA]</scope>
    <source>
        <strain evidence="3">SY62</strain>
    </source>
</reference>
<protein>
    <submittedName>
        <fullName evidence="2">DNA polymerase delta subunit 4</fullName>
    </submittedName>
</protein>
<dbReference type="STRING" id="1305764.R9NXP7"/>
<dbReference type="PANTHER" id="PTHR14303:SF0">
    <property type="entry name" value="DNA POLYMERASE DELTA SUBUNIT 4"/>
    <property type="match status" value="1"/>
</dbReference>
<dbReference type="GO" id="GO:0043625">
    <property type="term" value="C:delta DNA polymerase complex"/>
    <property type="evidence" value="ECO:0007669"/>
    <property type="project" value="TreeGrafter"/>
</dbReference>
<dbReference type="Pfam" id="PF04081">
    <property type="entry name" value="DNA_pol_delta_4"/>
    <property type="match status" value="1"/>
</dbReference>
<name>R9NXP7_PSEHS</name>
<dbReference type="PANTHER" id="PTHR14303">
    <property type="entry name" value="DNA POLYMERASE DELTA SUBUNIT 4"/>
    <property type="match status" value="1"/>
</dbReference>
<evidence type="ECO:0000256" key="1">
    <source>
        <dbReference type="SAM" id="MobiDB-lite"/>
    </source>
</evidence>
<proteinExistence type="predicted"/>
<feature type="compositionally biased region" description="Polar residues" evidence="1">
    <location>
        <begin position="1"/>
        <end position="11"/>
    </location>
</feature>
<dbReference type="GeneID" id="24106227"/>
<dbReference type="Proteomes" id="UP000014071">
    <property type="component" value="Unassembled WGS sequence"/>
</dbReference>
<dbReference type="AlphaFoldDB" id="R9NXP7"/>
<dbReference type="GO" id="GO:0000731">
    <property type="term" value="P:DNA synthesis involved in DNA repair"/>
    <property type="evidence" value="ECO:0007669"/>
    <property type="project" value="InterPro"/>
</dbReference>
<feature type="region of interest" description="Disordered" evidence="1">
    <location>
        <begin position="1"/>
        <end position="83"/>
    </location>
</feature>
<dbReference type="GO" id="GO:0003887">
    <property type="term" value="F:DNA-directed DNA polymerase activity"/>
    <property type="evidence" value="ECO:0007669"/>
    <property type="project" value="TreeGrafter"/>
</dbReference>
<feature type="compositionally biased region" description="Basic and acidic residues" evidence="1">
    <location>
        <begin position="69"/>
        <end position="83"/>
    </location>
</feature>
<evidence type="ECO:0000313" key="3">
    <source>
        <dbReference type="Proteomes" id="UP000014071"/>
    </source>
</evidence>
<dbReference type="InterPro" id="IPR007218">
    <property type="entry name" value="DNA_pol_delta_4"/>
</dbReference>
<sequence length="172" mass="19279">MPPKGSTQKSLSFKAQSKPKSSFAASAKDQLKSKTNLKSSTPSKPLTASLPRKTSPSSTTKATPQQDAEDAKRPDLDVDDPRWDGVWRKTKKIMNVPPSKAIHIDHENRIQQILRVFDLDPNFGPCMGMSRLERWQRAKDLELDPPQEIHDILITKQGATDHKENVFTSHGL</sequence>
<dbReference type="HOGENOM" id="CLU_077732_1_1_1"/>